<dbReference type="Pfam" id="PF07707">
    <property type="entry name" value="BACK"/>
    <property type="match status" value="1"/>
</dbReference>
<dbReference type="InterPro" id="IPR011333">
    <property type="entry name" value="SKP1/BTB/POZ_sf"/>
</dbReference>
<evidence type="ECO:0000313" key="4">
    <source>
        <dbReference type="Proteomes" id="UP001652625"/>
    </source>
</evidence>
<evidence type="ECO:0000259" key="3">
    <source>
        <dbReference type="PROSITE" id="PS50097"/>
    </source>
</evidence>
<dbReference type="SMART" id="SM00612">
    <property type="entry name" value="Kelch"/>
    <property type="match status" value="6"/>
</dbReference>
<dbReference type="RefSeq" id="XP_065649807.1">
    <property type="nucleotide sequence ID" value="XM_065793735.1"/>
</dbReference>
<proteinExistence type="predicted"/>
<keyword evidence="1" id="KW-0880">Kelch repeat</keyword>
<dbReference type="PANTHER" id="PTHR45632">
    <property type="entry name" value="LD33804P"/>
    <property type="match status" value="1"/>
</dbReference>
<dbReference type="InterPro" id="IPR000210">
    <property type="entry name" value="BTB/POZ_dom"/>
</dbReference>
<dbReference type="Gene3D" id="1.25.40.420">
    <property type="match status" value="1"/>
</dbReference>
<sequence length="633" mass="70776">MASGKELVISDDWDDVLGAEPEDVVKSKEDIHKNSFGEENEDDDWGDAIAIEVLANYCCTLMKQMEFFRKQGIMCDGTIVVDDMELPVHKNILSATSPFFKNIFSQLTNPDDSKITLRNLTGQIMDDILHFAYTGEICIHDGNVRQLVATANFLQLQSLKDMTVNYLEQKLSPASAAEILILADKHNCKTLIQSAEKLIMDNFVIVSKTSGFKNLSFEIVHQLVKSEDIRVIKEEEVLEAVLTWVKSDKGNEKEKESHLANLLHEIRFLLISPSYLSETEKDEFVSKSSLCLNIIKEGINYHLSNSKHSIIDPKLAHPRKFMGVVCGIVCVGGWQGDKPTKDVFAYITSNYKWFPLAPLPKARYGHSVVSCKEFLYVIGGRNESTLLLSSVLKFDPTYNTWEEVAPLPYQVTSLGVCIFEDQLYCVGGLSSVGSIDIVLRYSSCNNVWQRLASLNCPRGALSVVASEKYMFAIGGIRKSGSGVNTQWEYLNTMEIYQRESNLWEYSTELLTKRAHASAVYLNHIIYLVGGQSELLGVSRGMDLYNTVAKEWSSVQYSGTPRTMSGIAVSETRFYVVGGMSKEGECLNTSEVYDTTKDRWTKISPLPVSTSSMQCCAINLRLAVLQGMTASFSE</sequence>
<keyword evidence="4" id="KW-1185">Reference proteome</keyword>
<dbReference type="InterPro" id="IPR015915">
    <property type="entry name" value="Kelch-typ_b-propeller"/>
</dbReference>
<organism evidence="4 5">
    <name type="scientific">Hydra vulgaris</name>
    <name type="common">Hydra</name>
    <name type="synonym">Hydra attenuata</name>
    <dbReference type="NCBI Taxonomy" id="6087"/>
    <lineage>
        <taxon>Eukaryota</taxon>
        <taxon>Metazoa</taxon>
        <taxon>Cnidaria</taxon>
        <taxon>Hydrozoa</taxon>
        <taxon>Hydroidolina</taxon>
        <taxon>Anthoathecata</taxon>
        <taxon>Aplanulata</taxon>
        <taxon>Hydridae</taxon>
        <taxon>Hydra</taxon>
    </lineage>
</organism>
<dbReference type="InterPro" id="IPR011705">
    <property type="entry name" value="BACK"/>
</dbReference>
<dbReference type="Pfam" id="PF24981">
    <property type="entry name" value="Beta-prop_ATRN-LZTR1"/>
    <property type="match status" value="1"/>
</dbReference>
<dbReference type="GeneID" id="100197445"/>
<dbReference type="Pfam" id="PF01344">
    <property type="entry name" value="Kelch_1"/>
    <property type="match status" value="1"/>
</dbReference>
<dbReference type="PANTHER" id="PTHR45632:SF3">
    <property type="entry name" value="KELCH-LIKE PROTEIN 32"/>
    <property type="match status" value="1"/>
</dbReference>
<dbReference type="Gene3D" id="3.30.710.10">
    <property type="entry name" value="Potassium Channel Kv1.1, Chain A"/>
    <property type="match status" value="1"/>
</dbReference>
<evidence type="ECO:0000256" key="2">
    <source>
        <dbReference type="ARBA" id="ARBA00022737"/>
    </source>
</evidence>
<reference evidence="5" key="1">
    <citation type="submission" date="2025-08" db="UniProtKB">
        <authorList>
            <consortium name="RefSeq"/>
        </authorList>
    </citation>
    <scope>IDENTIFICATION</scope>
</reference>
<protein>
    <submittedName>
        <fullName evidence="5">Kelch-like protein 2</fullName>
    </submittedName>
</protein>
<dbReference type="Gene3D" id="2.120.10.80">
    <property type="entry name" value="Kelch-type beta propeller"/>
    <property type="match status" value="2"/>
</dbReference>
<dbReference type="SMART" id="SM00225">
    <property type="entry name" value="BTB"/>
    <property type="match status" value="1"/>
</dbReference>
<evidence type="ECO:0000313" key="5">
    <source>
        <dbReference type="RefSeq" id="XP_065649807.1"/>
    </source>
</evidence>
<dbReference type="PROSITE" id="PS50097">
    <property type="entry name" value="BTB"/>
    <property type="match status" value="1"/>
</dbReference>
<dbReference type="Proteomes" id="UP001652625">
    <property type="component" value="Chromosome 03"/>
</dbReference>
<accession>A0ABM4BLA9</accession>
<evidence type="ECO:0000256" key="1">
    <source>
        <dbReference type="ARBA" id="ARBA00022441"/>
    </source>
</evidence>
<dbReference type="InterPro" id="IPR056737">
    <property type="entry name" value="Beta-prop_ATRN-MKLN-like"/>
</dbReference>
<dbReference type="Pfam" id="PF00651">
    <property type="entry name" value="BTB"/>
    <property type="match status" value="1"/>
</dbReference>
<keyword evidence="2" id="KW-0677">Repeat</keyword>
<gene>
    <name evidence="5" type="primary">LOC100197445</name>
</gene>
<dbReference type="SUPFAM" id="SSF117281">
    <property type="entry name" value="Kelch motif"/>
    <property type="match status" value="2"/>
</dbReference>
<name>A0ABM4BLA9_HYDVU</name>
<feature type="domain" description="BTB" evidence="3">
    <location>
        <begin position="75"/>
        <end position="141"/>
    </location>
</feature>
<dbReference type="SMART" id="SM00875">
    <property type="entry name" value="BACK"/>
    <property type="match status" value="1"/>
</dbReference>
<dbReference type="InterPro" id="IPR006652">
    <property type="entry name" value="Kelch_1"/>
</dbReference>
<dbReference type="SUPFAM" id="SSF54695">
    <property type="entry name" value="POZ domain"/>
    <property type="match status" value="1"/>
</dbReference>